<proteinExistence type="predicted"/>
<evidence type="ECO:0008006" key="5">
    <source>
        <dbReference type="Google" id="ProtNLM"/>
    </source>
</evidence>
<dbReference type="EMBL" id="CAUYUJ010014172">
    <property type="protein sequence ID" value="CAK0837747.1"/>
    <property type="molecule type" value="Genomic_DNA"/>
</dbReference>
<feature type="coiled-coil region" evidence="1">
    <location>
        <begin position="99"/>
        <end position="140"/>
    </location>
</feature>
<sequence length="431" mass="46958">MPGSGAGSAARGSQSCAQLSSTMAVLSLAEAQALAQRAGQMALDPAVQALAKEKACAQMVLGLDRAVKDKEEMQRTALITKSREKLALQHQDREGLRMMAEEKRRRRELERDALDVSLRISEGNRQKEKALLRLEAEKERRDLQSSLNKDPDALAKEESRRRLQAAKAFQEENYAFYSTAIGLPGQAEVLNAKRRMEDEERRRGTMSDMFYASREEARRRRAQDTQRTLRLQQQEIVDRSAQAAAERRLDKEYADAEARKGLKALQEKRRKALDKEVENQRDLAAAIAAKDASDAFSSTRKTAALSTMRSAPAFSRQLDAPLFLDRPLGRPMGDPVSWATSLGTPKPVELPPMEDPAASATSGRGVGGPRSAAGPGPGSPLLKGAGRAAGAPGSAPPGGLAWSQDLSPEALRAAKRSARERQAAKRLQTAV</sequence>
<feature type="region of interest" description="Disordered" evidence="2">
    <location>
        <begin position="332"/>
        <end position="431"/>
    </location>
</feature>
<protein>
    <recommendedName>
        <fullName evidence="5">Meiosis-specific nuclear structural protein 1</fullName>
    </recommendedName>
</protein>
<evidence type="ECO:0000313" key="4">
    <source>
        <dbReference type="Proteomes" id="UP001189429"/>
    </source>
</evidence>
<organism evidence="3 4">
    <name type="scientific">Prorocentrum cordatum</name>
    <dbReference type="NCBI Taxonomy" id="2364126"/>
    <lineage>
        <taxon>Eukaryota</taxon>
        <taxon>Sar</taxon>
        <taxon>Alveolata</taxon>
        <taxon>Dinophyceae</taxon>
        <taxon>Prorocentrales</taxon>
        <taxon>Prorocentraceae</taxon>
        <taxon>Prorocentrum</taxon>
    </lineage>
</organism>
<evidence type="ECO:0000256" key="2">
    <source>
        <dbReference type="SAM" id="MobiDB-lite"/>
    </source>
</evidence>
<feature type="compositionally biased region" description="Low complexity" evidence="2">
    <location>
        <begin position="369"/>
        <end position="401"/>
    </location>
</feature>
<gene>
    <name evidence="3" type="ORF">PCOR1329_LOCUS33863</name>
</gene>
<keyword evidence="4" id="KW-1185">Reference proteome</keyword>
<dbReference type="Proteomes" id="UP001189429">
    <property type="component" value="Unassembled WGS sequence"/>
</dbReference>
<name>A0ABN9SYP7_9DINO</name>
<evidence type="ECO:0000256" key="1">
    <source>
        <dbReference type="SAM" id="Coils"/>
    </source>
</evidence>
<accession>A0ABN9SYP7</accession>
<reference evidence="3" key="1">
    <citation type="submission" date="2023-10" db="EMBL/GenBank/DDBJ databases">
        <authorList>
            <person name="Chen Y."/>
            <person name="Shah S."/>
            <person name="Dougan E. K."/>
            <person name="Thang M."/>
            <person name="Chan C."/>
        </authorList>
    </citation>
    <scope>NUCLEOTIDE SEQUENCE [LARGE SCALE GENOMIC DNA]</scope>
</reference>
<keyword evidence="1" id="KW-0175">Coiled coil</keyword>
<evidence type="ECO:0000313" key="3">
    <source>
        <dbReference type="EMBL" id="CAK0837747.1"/>
    </source>
</evidence>
<comment type="caution">
    <text evidence="3">The sequence shown here is derived from an EMBL/GenBank/DDBJ whole genome shotgun (WGS) entry which is preliminary data.</text>
</comment>